<comment type="caution">
    <text evidence="2">The sequence shown here is derived from an EMBL/GenBank/DDBJ whole genome shotgun (WGS) entry which is preliminary data.</text>
</comment>
<dbReference type="Proteomes" id="UP000006034">
    <property type="component" value="Unassembled WGS sequence"/>
</dbReference>
<dbReference type="AlphaFoldDB" id="E5Y2Q6"/>
<feature type="signal peptide" evidence="1">
    <location>
        <begin position="1"/>
        <end position="28"/>
    </location>
</feature>
<evidence type="ECO:0000256" key="1">
    <source>
        <dbReference type="SAM" id="SignalP"/>
    </source>
</evidence>
<evidence type="ECO:0000313" key="3">
    <source>
        <dbReference type="Proteomes" id="UP000006034"/>
    </source>
</evidence>
<sequence length="386" mass="41059">MSHISLRAIGKTAAAICLAVAMSGVAMAGDAPDRVVMQSPAKDAAVLAKMQGLVNNRKAKTLSGLSRTINDGVVIRKSTIKDGKIIIPPSGLYITVRSTNWHPFDNEPLTLAGKTYHAITDRYVRDVIRNVTMKKGQVLPSNANKSRGWELSSVENDTYGIEGGNSAVFKIVKTTGNYYGSQFPVYAGAQISNAAADGSLVKGSKDPEGHTVPTAENGLSEMIYGSNIATVGRTHVIIDAIEGDSVKVRELATDSCSAIFVSPNEPVVASYGKGDTFTIGDAKVEVTDVAANAATVKLTDKSGTVTKVLGPLTPENTRMLLMSVVDRDRLWTLSKDGKVAVHLNIRQSDKPIADGKVSLVAYNDVVEVNDGSVWPADTRFLARPET</sequence>
<evidence type="ECO:0000313" key="2">
    <source>
        <dbReference type="EMBL" id="EFV45725.1"/>
    </source>
</evidence>
<dbReference type="eggNOG" id="ENOG5032R7K">
    <property type="taxonomic scope" value="Bacteria"/>
</dbReference>
<name>E5Y2Q6_BILW3</name>
<dbReference type="HOGENOM" id="CLU_715092_0_0_7"/>
<dbReference type="STRING" id="563192.HMPREF0179_00499"/>
<dbReference type="RefSeq" id="WP_005024689.1">
    <property type="nucleotide sequence ID" value="NZ_KE150239.1"/>
</dbReference>
<evidence type="ECO:0008006" key="4">
    <source>
        <dbReference type="Google" id="ProtNLM"/>
    </source>
</evidence>
<dbReference type="OrthoDB" id="5471433at2"/>
<feature type="chain" id="PRO_5003202900" description="DUF5666 domain-containing protein" evidence="1">
    <location>
        <begin position="29"/>
        <end position="386"/>
    </location>
</feature>
<dbReference type="EMBL" id="ADCP02000002">
    <property type="protein sequence ID" value="EFV45725.1"/>
    <property type="molecule type" value="Genomic_DNA"/>
</dbReference>
<keyword evidence="1" id="KW-0732">Signal</keyword>
<reference evidence="2 3" key="1">
    <citation type="submission" date="2010-10" db="EMBL/GenBank/DDBJ databases">
        <authorList>
            <consortium name="The Broad Institute Genome Sequencing Platform"/>
            <person name="Ward D."/>
            <person name="Earl A."/>
            <person name="Feldgarden M."/>
            <person name="Young S.K."/>
            <person name="Gargeya S."/>
            <person name="Zeng Q."/>
            <person name="Alvarado L."/>
            <person name="Berlin A."/>
            <person name="Bochicchio J."/>
            <person name="Chapman S.B."/>
            <person name="Chen Z."/>
            <person name="Freedman E."/>
            <person name="Gellesch M."/>
            <person name="Goldberg J."/>
            <person name="Griggs A."/>
            <person name="Gujja S."/>
            <person name="Heilman E."/>
            <person name="Heiman D."/>
            <person name="Howarth C."/>
            <person name="Mehta T."/>
            <person name="Neiman D."/>
            <person name="Pearson M."/>
            <person name="Roberts A."/>
            <person name="Saif S."/>
            <person name="Shea T."/>
            <person name="Shenoy N."/>
            <person name="Sisk P."/>
            <person name="Stolte C."/>
            <person name="Sykes S."/>
            <person name="White J."/>
            <person name="Yandava C."/>
            <person name="Allen-Vercoe E."/>
            <person name="Sibley C."/>
            <person name="Ambrose C.E."/>
            <person name="Strauss J."/>
            <person name="Daigneault M."/>
            <person name="Haas B."/>
            <person name="Nusbaum C."/>
            <person name="Birren B."/>
        </authorList>
    </citation>
    <scope>NUCLEOTIDE SEQUENCE [LARGE SCALE GENOMIC DNA]</scope>
    <source>
        <strain evidence="2 3">3_1_6</strain>
    </source>
</reference>
<gene>
    <name evidence="2" type="ORF">HMPREF0179_00499</name>
</gene>
<organism evidence="2 3">
    <name type="scientific">Bilophila wadsworthia (strain 3_1_6)</name>
    <dbReference type="NCBI Taxonomy" id="563192"/>
    <lineage>
        <taxon>Bacteria</taxon>
        <taxon>Pseudomonadati</taxon>
        <taxon>Thermodesulfobacteriota</taxon>
        <taxon>Desulfovibrionia</taxon>
        <taxon>Desulfovibrionales</taxon>
        <taxon>Desulfovibrionaceae</taxon>
        <taxon>Bilophila</taxon>
    </lineage>
</organism>
<accession>E5Y2Q6</accession>
<protein>
    <recommendedName>
        <fullName evidence="4">DUF5666 domain-containing protein</fullName>
    </recommendedName>
</protein>
<reference evidence="2 3" key="2">
    <citation type="submission" date="2013-04" db="EMBL/GenBank/DDBJ databases">
        <title>The Genome Sequence of Bilophila wadsworthia 3_1_6.</title>
        <authorList>
            <consortium name="The Broad Institute Genomics Platform"/>
            <person name="Earl A."/>
            <person name="Ward D."/>
            <person name="Feldgarden M."/>
            <person name="Gevers D."/>
            <person name="Sibley C."/>
            <person name="Strauss J."/>
            <person name="Allen-Vercoe E."/>
            <person name="Walker B."/>
            <person name="Young S."/>
            <person name="Zeng Q."/>
            <person name="Gargeya S."/>
            <person name="Fitzgerald M."/>
            <person name="Haas B."/>
            <person name="Abouelleil A."/>
            <person name="Allen A.W."/>
            <person name="Alvarado L."/>
            <person name="Arachchi H.M."/>
            <person name="Berlin A.M."/>
            <person name="Chapman S.B."/>
            <person name="Gainer-Dewar J."/>
            <person name="Goldberg J."/>
            <person name="Griggs A."/>
            <person name="Gujja S."/>
            <person name="Hansen M."/>
            <person name="Howarth C."/>
            <person name="Imamovic A."/>
            <person name="Ireland A."/>
            <person name="Larimer J."/>
            <person name="McCowan C."/>
            <person name="Murphy C."/>
            <person name="Pearson M."/>
            <person name="Poon T.W."/>
            <person name="Priest M."/>
            <person name="Roberts A."/>
            <person name="Saif S."/>
            <person name="Shea T."/>
            <person name="Sisk P."/>
            <person name="Sykes S."/>
            <person name="Wortman J."/>
            <person name="Nusbaum C."/>
            <person name="Birren B."/>
        </authorList>
    </citation>
    <scope>NUCLEOTIDE SEQUENCE [LARGE SCALE GENOMIC DNA]</scope>
    <source>
        <strain evidence="2 3">3_1_6</strain>
    </source>
</reference>
<dbReference type="GeneID" id="78086729"/>
<proteinExistence type="predicted"/>
<keyword evidence="3" id="KW-1185">Reference proteome</keyword>